<name>A0ABP0Q461_9DINO</name>
<dbReference type="Pfam" id="PF13499">
    <property type="entry name" value="EF-hand_7"/>
    <property type="match status" value="1"/>
</dbReference>
<keyword evidence="5" id="KW-1185">Reference proteome</keyword>
<feature type="domain" description="EF-hand" evidence="3">
    <location>
        <begin position="52"/>
        <end position="87"/>
    </location>
</feature>
<dbReference type="InterPro" id="IPR018247">
    <property type="entry name" value="EF_Hand_1_Ca_BS"/>
</dbReference>
<evidence type="ECO:0000256" key="2">
    <source>
        <dbReference type="SAM" id="MobiDB-lite"/>
    </source>
</evidence>
<dbReference type="Gene3D" id="1.10.238.10">
    <property type="entry name" value="EF-hand"/>
    <property type="match status" value="1"/>
</dbReference>
<feature type="region of interest" description="Disordered" evidence="2">
    <location>
        <begin position="83"/>
        <end position="110"/>
    </location>
</feature>
<dbReference type="SUPFAM" id="SSF47473">
    <property type="entry name" value="EF-hand"/>
    <property type="match status" value="1"/>
</dbReference>
<proteinExistence type="predicted"/>
<evidence type="ECO:0000313" key="4">
    <source>
        <dbReference type="EMBL" id="CAK9081964.1"/>
    </source>
</evidence>
<dbReference type="PROSITE" id="PS50222">
    <property type="entry name" value="EF_HAND_2"/>
    <property type="match status" value="2"/>
</dbReference>
<dbReference type="GO" id="GO:0016301">
    <property type="term" value="F:kinase activity"/>
    <property type="evidence" value="ECO:0007669"/>
    <property type="project" value="UniProtKB-KW"/>
</dbReference>
<comment type="caution">
    <text evidence="4">The sequence shown here is derived from an EMBL/GenBank/DDBJ whole genome shotgun (WGS) entry which is preliminary data.</text>
</comment>
<feature type="compositionally biased region" description="Polar residues" evidence="2">
    <location>
        <begin position="96"/>
        <end position="110"/>
    </location>
</feature>
<evidence type="ECO:0000259" key="3">
    <source>
        <dbReference type="PROSITE" id="PS50222"/>
    </source>
</evidence>
<protein>
    <submittedName>
        <fullName evidence="4">Calcium-dependent protein kinase 2 (PfCDPK2)</fullName>
    </submittedName>
</protein>
<organism evidence="4 5">
    <name type="scientific">Durusdinium trenchii</name>
    <dbReference type="NCBI Taxonomy" id="1381693"/>
    <lineage>
        <taxon>Eukaryota</taxon>
        <taxon>Sar</taxon>
        <taxon>Alveolata</taxon>
        <taxon>Dinophyceae</taxon>
        <taxon>Suessiales</taxon>
        <taxon>Symbiodiniaceae</taxon>
        <taxon>Durusdinium</taxon>
    </lineage>
</organism>
<accession>A0ABP0Q461</accession>
<dbReference type="EMBL" id="CAXAMM010038906">
    <property type="protein sequence ID" value="CAK9081964.1"/>
    <property type="molecule type" value="Genomic_DNA"/>
</dbReference>
<dbReference type="Proteomes" id="UP001642464">
    <property type="component" value="Unassembled WGS sequence"/>
</dbReference>
<dbReference type="CDD" id="cd00051">
    <property type="entry name" value="EFh"/>
    <property type="match status" value="1"/>
</dbReference>
<dbReference type="InterPro" id="IPR002048">
    <property type="entry name" value="EF_hand_dom"/>
</dbReference>
<dbReference type="SMART" id="SM00054">
    <property type="entry name" value="EFh"/>
    <property type="match status" value="2"/>
</dbReference>
<sequence>MAAAIDRKIFFREELCLQVFAALDRDSSGTISIQELFQLLKAADPEDLLGNELRDEVMELLDRYDTDRDGELSFREFRALLTQNREGSPPKRLQKRVSQGSDLMTKSPSY</sequence>
<keyword evidence="1" id="KW-0106">Calcium</keyword>
<evidence type="ECO:0000256" key="1">
    <source>
        <dbReference type="ARBA" id="ARBA00022837"/>
    </source>
</evidence>
<evidence type="ECO:0000313" key="5">
    <source>
        <dbReference type="Proteomes" id="UP001642464"/>
    </source>
</evidence>
<keyword evidence="4" id="KW-0808">Transferase</keyword>
<gene>
    <name evidence="4" type="ORF">SCF082_LOCUS38979</name>
</gene>
<feature type="domain" description="EF-hand" evidence="3">
    <location>
        <begin position="11"/>
        <end position="46"/>
    </location>
</feature>
<dbReference type="PROSITE" id="PS00018">
    <property type="entry name" value="EF_HAND_1"/>
    <property type="match status" value="2"/>
</dbReference>
<keyword evidence="4" id="KW-0418">Kinase</keyword>
<dbReference type="InterPro" id="IPR011992">
    <property type="entry name" value="EF-hand-dom_pair"/>
</dbReference>
<reference evidence="4 5" key="1">
    <citation type="submission" date="2024-02" db="EMBL/GenBank/DDBJ databases">
        <authorList>
            <person name="Chen Y."/>
            <person name="Shah S."/>
            <person name="Dougan E. K."/>
            <person name="Thang M."/>
            <person name="Chan C."/>
        </authorList>
    </citation>
    <scope>NUCLEOTIDE SEQUENCE [LARGE SCALE GENOMIC DNA]</scope>
</reference>